<gene>
    <name evidence="4" type="ORF">BT62DRAFT_329872</name>
</gene>
<feature type="compositionally biased region" description="Polar residues" evidence="1">
    <location>
        <begin position="287"/>
        <end position="301"/>
    </location>
</feature>
<accession>A0A9P8AQ31</accession>
<reference evidence="4" key="1">
    <citation type="submission" date="2020-11" db="EMBL/GenBank/DDBJ databases">
        <title>Adaptations for nitrogen fixation in a non-lichenized fungal sporocarp promotes dispersal by wood-feeding termites.</title>
        <authorList>
            <consortium name="DOE Joint Genome Institute"/>
            <person name="Koch R.A."/>
            <person name="Yoon G."/>
            <person name="Arayal U."/>
            <person name="Lail K."/>
            <person name="Amirebrahimi M."/>
            <person name="Labutti K."/>
            <person name="Lipzen A."/>
            <person name="Riley R."/>
            <person name="Barry K."/>
            <person name="Henrissat B."/>
            <person name="Grigoriev I.V."/>
            <person name="Herr J.R."/>
            <person name="Aime M.C."/>
        </authorList>
    </citation>
    <scope>NUCLEOTIDE SEQUENCE</scope>
    <source>
        <strain evidence="4">MCA 3950</strain>
    </source>
</reference>
<evidence type="ECO:0000313" key="5">
    <source>
        <dbReference type="Proteomes" id="UP000812287"/>
    </source>
</evidence>
<name>A0A9P8AQ31_9AGAR</name>
<feature type="transmembrane region" description="Helical" evidence="2">
    <location>
        <begin position="148"/>
        <end position="173"/>
    </location>
</feature>
<evidence type="ECO:0000256" key="1">
    <source>
        <dbReference type="SAM" id="MobiDB-lite"/>
    </source>
</evidence>
<dbReference type="AlphaFoldDB" id="A0A9P8AQ31"/>
<dbReference type="Proteomes" id="UP000812287">
    <property type="component" value="Unassembled WGS sequence"/>
</dbReference>
<feature type="region of interest" description="Disordered" evidence="1">
    <location>
        <begin position="283"/>
        <end position="306"/>
    </location>
</feature>
<feature type="signal peptide" evidence="3">
    <location>
        <begin position="1"/>
        <end position="19"/>
    </location>
</feature>
<evidence type="ECO:0000313" key="4">
    <source>
        <dbReference type="EMBL" id="KAG7443406.1"/>
    </source>
</evidence>
<dbReference type="GeneID" id="66102816"/>
<comment type="caution">
    <text evidence="4">The sequence shown here is derived from an EMBL/GenBank/DDBJ whole genome shotgun (WGS) entry which is preliminary data.</text>
</comment>
<evidence type="ECO:0000256" key="3">
    <source>
        <dbReference type="SAM" id="SignalP"/>
    </source>
</evidence>
<keyword evidence="2" id="KW-1133">Transmembrane helix</keyword>
<dbReference type="OrthoDB" id="2970666at2759"/>
<dbReference type="EMBL" id="MU250545">
    <property type="protein sequence ID" value="KAG7443406.1"/>
    <property type="molecule type" value="Genomic_DNA"/>
</dbReference>
<keyword evidence="5" id="KW-1185">Reference proteome</keyword>
<evidence type="ECO:0000256" key="2">
    <source>
        <dbReference type="SAM" id="Phobius"/>
    </source>
</evidence>
<proteinExistence type="predicted"/>
<feature type="region of interest" description="Disordered" evidence="1">
    <location>
        <begin position="212"/>
        <end position="267"/>
    </location>
</feature>
<dbReference type="RefSeq" id="XP_043036906.1">
    <property type="nucleotide sequence ID" value="XM_043180520.1"/>
</dbReference>
<keyword evidence="2" id="KW-0472">Membrane</keyword>
<keyword evidence="3" id="KW-0732">Signal</keyword>
<organism evidence="4 5">
    <name type="scientific">Guyanagaster necrorhizus</name>
    <dbReference type="NCBI Taxonomy" id="856835"/>
    <lineage>
        <taxon>Eukaryota</taxon>
        <taxon>Fungi</taxon>
        <taxon>Dikarya</taxon>
        <taxon>Basidiomycota</taxon>
        <taxon>Agaricomycotina</taxon>
        <taxon>Agaricomycetes</taxon>
        <taxon>Agaricomycetidae</taxon>
        <taxon>Agaricales</taxon>
        <taxon>Marasmiineae</taxon>
        <taxon>Physalacriaceae</taxon>
        <taxon>Guyanagaster</taxon>
    </lineage>
</organism>
<feature type="chain" id="PRO_5040296049" evidence="3">
    <location>
        <begin position="20"/>
        <end position="430"/>
    </location>
</feature>
<sequence length="430" mass="47815">MSWLFIFMTLFELFCLSKALHISVQNGTLAGATTPIYLVHFDDDPSSFSLRSFLNHEGRLDASNFSTSIILFTKGLVFYTSFAYTGNYSIMAFLDPEPPLDAESSFSRSDIFNVREPLNSEVEKRDLVSSPTGSSRHSIFGSAYITDLVLIISTALAAPSFVSVVMISIYLCFNKRRRRVSVKDLSSRDSRSSLWGTSESYVHPEFHSKLSANPTSPYPGSDSLPYVHTPGPQTNELSHPPRNSEEKSHSQRNQENGAIPYPPSGSRSMEVYEFPVNMRYPRDALPSSATDSQSYTRSFSPEATEHSISAPYISEDMPPSRRIPRNRTVAYPLSRNSPMGLREFVTNLRNSSQGEGLVMFPEHDLPEHGDVAKLWNYIGYLKGQLELARALGYLSPLPSPGSGGENGFPDISPSVAERVLAPSRRSSIFY</sequence>
<protein>
    <submittedName>
        <fullName evidence="4">Uncharacterized protein</fullName>
    </submittedName>
</protein>
<keyword evidence="2" id="KW-0812">Transmembrane</keyword>